<dbReference type="OrthoDB" id="9768989at2"/>
<dbReference type="CDD" id="cd04847">
    <property type="entry name" value="Peptidases_S8_Subtilisin_like_2"/>
    <property type="match status" value="1"/>
</dbReference>
<dbReference type="Proteomes" id="UP000092482">
    <property type="component" value="Chromosome"/>
</dbReference>
<dbReference type="InterPro" id="IPR034074">
    <property type="entry name" value="Y4bN_pept_dom"/>
</dbReference>
<organism evidence="2 3">
    <name type="scientific">Serinicoccus hydrothermalis</name>
    <dbReference type="NCBI Taxonomy" id="1758689"/>
    <lineage>
        <taxon>Bacteria</taxon>
        <taxon>Bacillati</taxon>
        <taxon>Actinomycetota</taxon>
        <taxon>Actinomycetes</taxon>
        <taxon>Micrococcales</taxon>
        <taxon>Ornithinimicrobiaceae</taxon>
        <taxon>Serinicoccus</taxon>
    </lineage>
</organism>
<evidence type="ECO:0000259" key="1">
    <source>
        <dbReference type="Pfam" id="PF00082"/>
    </source>
</evidence>
<dbReference type="GO" id="GO:0006508">
    <property type="term" value="P:proteolysis"/>
    <property type="evidence" value="ECO:0007669"/>
    <property type="project" value="InterPro"/>
</dbReference>
<dbReference type="KEGG" id="serj:SGUI_1939"/>
<name>A0A1B1ND99_9MICO</name>
<gene>
    <name evidence="2" type="ORF">SGUI_1939</name>
</gene>
<sequence length="834" mass="88083">MADEAAIERPLLWGPVGPPITFSPSNRGGSKVDLPSTARQGQRLASRFTDLDDAFDEQATLTASLGASDPQLVVVFEAIDEREDLSGVAARAGLEILAEVDREFEPDPDFPRKSVNQDLPVTGCLHAVCISGQAKANIITQWRKWQTTGKVDIGYAPLKRLFAHLKDARAWGPQDRVRTADVAAALEGMLPGDHTVEIELWYRQSEAARRRAEAEVATLIEQGGGQVISTAQVAEVGYHGMKCTVPLELLQGLAAGDYDAVAAVKSAHVMYLRVTAQSYLISQESPSASVGAAPLPASDPVLCVLDGVPIVNHPLLAGRIIVDDPDDLGSDTIVESELRRHGTAMASVCVWGDRNLNEAPAPRPVLVRPILTPARDTSDGWEELPDTVLAPDLMRRVFRELFAGDGQIPPTAPSVVVLNLSVGDPAVPFDGVISSWARTLDWLSAAYGVIVVVSAGNHTVLPVPGGTDALLALTGSDRAEAVNAGVAEMNPRRSLLAPADSINALCVGALNTDGAGDVHIAGYEFDPADGELIVNPTSALGGGHRRSVKPDVVAPGGRSLFRKPVAGDATQAEPARKTALGPGIKVAAVKGGEAFTVGTSPAAALVSRDAARAVDTVINLAGRSLTRSELAVATKALVAHTARVPENLLVHEELRHSAHGYGSPARHLADGCDSNEAAILYIGDIGENESRKLAFPLPNGLQERGIKRVSATLAWLSPVNWRHRQYRRAALEFSQPAGFTKLGTALGAVGDRPKRGTLQHVEWEVTKAVGVGQGSDLELTVNCKGQAGGLQGERVPFAVVLSLWVAPELNVDVYTQVQQQLAARLAVQAAPGVS</sequence>
<dbReference type="GO" id="GO:0004252">
    <property type="term" value="F:serine-type endopeptidase activity"/>
    <property type="evidence" value="ECO:0007669"/>
    <property type="project" value="InterPro"/>
</dbReference>
<dbReference type="InterPro" id="IPR036852">
    <property type="entry name" value="Peptidase_S8/S53_dom_sf"/>
</dbReference>
<accession>A0A1B1ND99</accession>
<dbReference type="STRING" id="1758689.SGUI_1939"/>
<reference evidence="2 3" key="1">
    <citation type="submission" date="2016-03" db="EMBL/GenBank/DDBJ databases">
        <title>Shallow-sea hydrothermal system.</title>
        <authorList>
            <person name="Tang K."/>
        </authorList>
    </citation>
    <scope>NUCLEOTIDE SEQUENCE [LARGE SCALE GENOMIC DNA]</scope>
    <source>
        <strain evidence="2 3">JLT9</strain>
    </source>
</reference>
<evidence type="ECO:0000313" key="3">
    <source>
        <dbReference type="Proteomes" id="UP000092482"/>
    </source>
</evidence>
<dbReference type="InterPro" id="IPR000209">
    <property type="entry name" value="Peptidase_S8/S53_dom"/>
</dbReference>
<dbReference type="AlphaFoldDB" id="A0A1B1ND99"/>
<proteinExistence type="predicted"/>
<keyword evidence="3" id="KW-1185">Reference proteome</keyword>
<dbReference type="PATRIC" id="fig|1758689.4.peg.2007"/>
<dbReference type="EMBL" id="CP014989">
    <property type="protein sequence ID" value="ANS79335.1"/>
    <property type="molecule type" value="Genomic_DNA"/>
</dbReference>
<feature type="domain" description="Peptidase S8/S53" evidence="1">
    <location>
        <begin position="299"/>
        <end position="646"/>
    </location>
</feature>
<dbReference type="RefSeq" id="WP_083190611.1">
    <property type="nucleotide sequence ID" value="NZ_CP014989.1"/>
</dbReference>
<dbReference type="Pfam" id="PF00082">
    <property type="entry name" value="Peptidase_S8"/>
    <property type="match status" value="1"/>
</dbReference>
<protein>
    <recommendedName>
        <fullName evidence="1">Peptidase S8/S53 domain-containing protein</fullName>
    </recommendedName>
</protein>
<dbReference type="Gene3D" id="3.40.50.200">
    <property type="entry name" value="Peptidase S8/S53 domain"/>
    <property type="match status" value="1"/>
</dbReference>
<dbReference type="SUPFAM" id="SSF52743">
    <property type="entry name" value="Subtilisin-like"/>
    <property type="match status" value="1"/>
</dbReference>
<evidence type="ECO:0000313" key="2">
    <source>
        <dbReference type="EMBL" id="ANS79335.1"/>
    </source>
</evidence>